<dbReference type="AlphaFoldDB" id="A0AAN7SJB7"/>
<comment type="subunit">
    <text evidence="7">Component of the SMC5-SMC6 complex.</text>
</comment>
<comment type="subcellular location">
    <subcellularLocation>
        <location evidence="1 7">Nucleus</location>
    </subcellularLocation>
</comment>
<dbReference type="EMBL" id="JARPUR010000001">
    <property type="protein sequence ID" value="KAK4884567.1"/>
    <property type="molecule type" value="Genomic_DNA"/>
</dbReference>
<sequence length="306" mass="35225">MEIDQENGDNTRKRSSNVRKQRYRGLLKNLEGLRENEDIGINTVKEVGVVLKEVQAIDNQCDFENRVEYADETLLQHVVLSTSSGILIKCLENANIFISTYESADFASKLLNGLNDSNSFKPSDWLNILEDARALVPSLKNFSFLYGTFDPTHIPEPKQRKERNKRLPQERVQKVQLERVHNLQKEEEGIEDTVKFLGNILAAEYENNNNDPLLYMDFVIDSTSYGATIENIFYTSFLIRDGKAKLDLENNIPTIQPMRSRDLKAFRQSGGENNQMITSLTMDDWEVLRIKDGYIQTHKNLLKSKK</sequence>
<accession>A0AAN7SJB7</accession>
<keyword evidence="4 7" id="KW-0233">DNA recombination</keyword>
<keyword evidence="6 7" id="KW-0539">Nucleus</keyword>
<organism evidence="9 10">
    <name type="scientific">Aquatica leii</name>
    <dbReference type="NCBI Taxonomy" id="1421715"/>
    <lineage>
        <taxon>Eukaryota</taxon>
        <taxon>Metazoa</taxon>
        <taxon>Ecdysozoa</taxon>
        <taxon>Arthropoda</taxon>
        <taxon>Hexapoda</taxon>
        <taxon>Insecta</taxon>
        <taxon>Pterygota</taxon>
        <taxon>Neoptera</taxon>
        <taxon>Endopterygota</taxon>
        <taxon>Coleoptera</taxon>
        <taxon>Polyphaga</taxon>
        <taxon>Elateriformia</taxon>
        <taxon>Elateroidea</taxon>
        <taxon>Lampyridae</taxon>
        <taxon>Luciolinae</taxon>
        <taxon>Aquatica</taxon>
    </lineage>
</organism>
<evidence type="ECO:0000259" key="8">
    <source>
        <dbReference type="Pfam" id="PF08743"/>
    </source>
</evidence>
<evidence type="ECO:0000313" key="9">
    <source>
        <dbReference type="EMBL" id="KAK4884567.1"/>
    </source>
</evidence>
<dbReference type="InterPro" id="IPR014854">
    <property type="entry name" value="Nse4_C"/>
</dbReference>
<evidence type="ECO:0000256" key="5">
    <source>
        <dbReference type="ARBA" id="ARBA00023204"/>
    </source>
</evidence>
<keyword evidence="3 7" id="KW-0227">DNA damage</keyword>
<keyword evidence="5 7" id="KW-0234">DNA repair</keyword>
<dbReference type="PANTHER" id="PTHR16140">
    <property type="entry name" value="NON-STRUCTURAL MAINTENANCE OF CHROMOSOMES ELEMENT 4"/>
    <property type="match status" value="1"/>
</dbReference>
<dbReference type="InterPro" id="IPR027786">
    <property type="entry name" value="Nse4/EID"/>
</dbReference>
<evidence type="ECO:0000256" key="4">
    <source>
        <dbReference type="ARBA" id="ARBA00023172"/>
    </source>
</evidence>
<comment type="function">
    <text evidence="7">Component of the SMC5-SMC6 complex, that promotes sister chromatid alignment after DNA damage and facilitates double-stranded DNA breaks (DSBs) repair via homologous recombination between sister chromatids.</text>
</comment>
<comment type="caution">
    <text evidence="9">The sequence shown here is derived from an EMBL/GenBank/DDBJ whole genome shotgun (WGS) entry which is preliminary data.</text>
</comment>
<evidence type="ECO:0000256" key="3">
    <source>
        <dbReference type="ARBA" id="ARBA00022763"/>
    </source>
</evidence>
<gene>
    <name evidence="9" type="ORF">RN001_000838</name>
</gene>
<feature type="domain" description="Non-structural maintenance of chromosome element 4 C-terminal" evidence="8">
    <location>
        <begin position="214"/>
        <end position="288"/>
    </location>
</feature>
<evidence type="ECO:0000256" key="7">
    <source>
        <dbReference type="RuleBase" id="RU365071"/>
    </source>
</evidence>
<reference evidence="10" key="1">
    <citation type="submission" date="2023-01" db="EMBL/GenBank/DDBJ databases">
        <title>Key to firefly adult light organ development and bioluminescence: homeobox transcription factors regulate luciferase expression and transportation to peroxisome.</title>
        <authorList>
            <person name="Fu X."/>
        </authorList>
    </citation>
    <scope>NUCLEOTIDE SEQUENCE [LARGE SCALE GENOMIC DNA]</scope>
</reference>
<name>A0AAN7SJB7_9COLE</name>
<protein>
    <recommendedName>
        <fullName evidence="7">Non-structural maintenance of chromosomes element 4</fullName>
    </recommendedName>
</protein>
<dbReference type="Pfam" id="PF08743">
    <property type="entry name" value="Nse4_C"/>
    <property type="match status" value="1"/>
</dbReference>
<evidence type="ECO:0000256" key="2">
    <source>
        <dbReference type="ARBA" id="ARBA00008997"/>
    </source>
</evidence>
<comment type="similarity">
    <text evidence="2 7">Belongs to the NSE4 family.</text>
</comment>
<evidence type="ECO:0000256" key="1">
    <source>
        <dbReference type="ARBA" id="ARBA00004123"/>
    </source>
</evidence>
<dbReference type="GO" id="GO:0006281">
    <property type="term" value="P:DNA repair"/>
    <property type="evidence" value="ECO:0007669"/>
    <property type="project" value="UniProtKB-UniRule"/>
</dbReference>
<dbReference type="GO" id="GO:0006310">
    <property type="term" value="P:DNA recombination"/>
    <property type="evidence" value="ECO:0007669"/>
    <property type="project" value="UniProtKB-UniRule"/>
</dbReference>
<dbReference type="Proteomes" id="UP001353858">
    <property type="component" value="Unassembled WGS sequence"/>
</dbReference>
<evidence type="ECO:0000256" key="6">
    <source>
        <dbReference type="ARBA" id="ARBA00023242"/>
    </source>
</evidence>
<dbReference type="PANTHER" id="PTHR16140:SF0">
    <property type="entry name" value="NON-STRUCTURAL MAINTENANCE OF CHROMOSOMES ELEMENT 4"/>
    <property type="match status" value="1"/>
</dbReference>
<proteinExistence type="inferred from homology"/>
<keyword evidence="10" id="KW-1185">Reference proteome</keyword>
<evidence type="ECO:0000313" key="10">
    <source>
        <dbReference type="Proteomes" id="UP001353858"/>
    </source>
</evidence>
<dbReference type="GO" id="GO:0005634">
    <property type="term" value="C:nucleus"/>
    <property type="evidence" value="ECO:0007669"/>
    <property type="project" value="UniProtKB-SubCell"/>
</dbReference>
<dbReference type="GO" id="GO:0030915">
    <property type="term" value="C:Smc5-Smc6 complex"/>
    <property type="evidence" value="ECO:0007669"/>
    <property type="project" value="UniProtKB-UniRule"/>
</dbReference>